<dbReference type="EMBL" id="JAAMOZ010000001">
    <property type="protein sequence ID" value="NIH57944.1"/>
    <property type="molecule type" value="Genomic_DNA"/>
</dbReference>
<reference evidence="1 2" key="1">
    <citation type="submission" date="2020-02" db="EMBL/GenBank/DDBJ databases">
        <title>Sequencing the genomes of 1000 actinobacteria strains.</title>
        <authorList>
            <person name="Klenk H.-P."/>
        </authorList>
    </citation>
    <scope>NUCLEOTIDE SEQUENCE [LARGE SCALE GENOMIC DNA]</scope>
    <source>
        <strain evidence="1 2">DSM 19609</strain>
    </source>
</reference>
<sequence>MPRPHRHDVRLRWTGNLGTGTSSYRAYSRDLEIDAGQAPTLPGSSAPAFRGDPARWNPEQLFVAALAQCHMLWYLHLAADAGIVVLDYVDDASGELAMDPDHSGGGEFASVTLRPTVTIMAGNDAGLALELHDRVGPLCLIARSVRTPVHHEPTIRLAEQAE</sequence>
<evidence type="ECO:0000313" key="1">
    <source>
        <dbReference type="EMBL" id="NIH57944.1"/>
    </source>
</evidence>
<dbReference type="InterPro" id="IPR015946">
    <property type="entry name" value="KH_dom-like_a/b"/>
</dbReference>
<dbReference type="Gene3D" id="3.30.300.20">
    <property type="match status" value="1"/>
</dbReference>
<evidence type="ECO:0000313" key="2">
    <source>
        <dbReference type="Proteomes" id="UP000749311"/>
    </source>
</evidence>
<dbReference type="PANTHER" id="PTHR42830">
    <property type="entry name" value="OSMOTICALLY INDUCIBLE FAMILY PROTEIN"/>
    <property type="match status" value="1"/>
</dbReference>
<accession>A0ABX0SJ54</accession>
<comment type="caution">
    <text evidence="1">The sequence shown here is derived from an EMBL/GenBank/DDBJ whole genome shotgun (WGS) entry which is preliminary data.</text>
</comment>
<dbReference type="InterPro" id="IPR036102">
    <property type="entry name" value="OsmC/Ohrsf"/>
</dbReference>
<dbReference type="InterPro" id="IPR003718">
    <property type="entry name" value="OsmC/Ohr_fam"/>
</dbReference>
<organism evidence="1 2">
    <name type="scientific">Brooklawnia cerclae</name>
    <dbReference type="NCBI Taxonomy" id="349934"/>
    <lineage>
        <taxon>Bacteria</taxon>
        <taxon>Bacillati</taxon>
        <taxon>Actinomycetota</taxon>
        <taxon>Actinomycetes</taxon>
        <taxon>Propionibacteriales</taxon>
        <taxon>Propionibacteriaceae</taxon>
        <taxon>Brooklawnia</taxon>
    </lineage>
</organism>
<protein>
    <submittedName>
        <fullName evidence="1">Organic hydroperoxide reductase OsmC/OhrA</fullName>
    </submittedName>
</protein>
<keyword evidence="2" id="KW-1185">Reference proteome</keyword>
<dbReference type="InterPro" id="IPR052707">
    <property type="entry name" value="OsmC_Ohr_Peroxiredoxin"/>
</dbReference>
<proteinExistence type="predicted"/>
<dbReference type="RefSeq" id="WP_167168482.1">
    <property type="nucleotide sequence ID" value="NZ_BAAAOO010000007.1"/>
</dbReference>
<dbReference type="Pfam" id="PF02566">
    <property type="entry name" value="OsmC"/>
    <property type="match status" value="1"/>
</dbReference>
<dbReference type="PANTHER" id="PTHR42830:SF2">
    <property type="entry name" value="OSMC_OHR FAMILY PROTEIN"/>
    <property type="match status" value="1"/>
</dbReference>
<name>A0ABX0SJ54_9ACTN</name>
<gene>
    <name evidence="1" type="ORF">FB473_002589</name>
</gene>
<dbReference type="Proteomes" id="UP000749311">
    <property type="component" value="Unassembled WGS sequence"/>
</dbReference>
<dbReference type="SUPFAM" id="SSF82784">
    <property type="entry name" value="OsmC-like"/>
    <property type="match status" value="1"/>
</dbReference>